<dbReference type="EMBL" id="JAYKXP010000068">
    <property type="protein sequence ID" value="KAK7032108.1"/>
    <property type="molecule type" value="Genomic_DNA"/>
</dbReference>
<proteinExistence type="predicted"/>
<feature type="region of interest" description="Disordered" evidence="1">
    <location>
        <begin position="1"/>
        <end position="174"/>
    </location>
</feature>
<dbReference type="Proteomes" id="UP001383192">
    <property type="component" value="Unassembled WGS sequence"/>
</dbReference>
<evidence type="ECO:0000313" key="2">
    <source>
        <dbReference type="EMBL" id="KAK7032097.1"/>
    </source>
</evidence>
<reference evidence="3 4" key="1">
    <citation type="submission" date="2024-01" db="EMBL/GenBank/DDBJ databases">
        <title>A draft genome for a cacao thread blight-causing isolate of Paramarasmius palmivorus.</title>
        <authorList>
            <person name="Baruah I.K."/>
            <person name="Bukari Y."/>
            <person name="Amoako-Attah I."/>
            <person name="Meinhardt L.W."/>
            <person name="Bailey B.A."/>
            <person name="Cohen S.P."/>
        </authorList>
    </citation>
    <scope>NUCLEOTIDE SEQUENCE [LARGE SCALE GENOMIC DNA]</scope>
    <source>
        <strain evidence="3 4">GH-12</strain>
    </source>
</reference>
<dbReference type="EMBL" id="JAYKXP010000068">
    <property type="protein sequence ID" value="KAK7032097.1"/>
    <property type="molecule type" value="Genomic_DNA"/>
</dbReference>
<sequence>MPPYSPQYLRTTTRNAPYPSLRTRYSSEPDSNLEEVARTLSAPSHRHVQHSQARYQPEPGSASYSTAVVGPTPTNSHADDPDSDLENVVRRVSTPVHRHVTHSSHRVSSTEPDSDLEDVARSVPTIHRHVPSSCYPEQDREAISEKVDHAPSLSSHNHLSKAANSTSASTSNRPRSLGRLVAANAQASQGQSEQDEETCLDFHEDIAGIAKDDDSKSISSQLSESSASDYKDKEFLILKPPGEVGRPNNGGYTLKSALKWPDSDYRDVHNFVKKQVPKVLDCRIPFSGQQKDKVLVVRAKVSNLWYWRTY</sequence>
<evidence type="ECO:0000313" key="3">
    <source>
        <dbReference type="EMBL" id="KAK7032108.1"/>
    </source>
</evidence>
<name>A0AAW0C0V4_9AGAR</name>
<accession>A0AAW0C0V4</accession>
<dbReference type="AlphaFoldDB" id="A0AAW0C0V4"/>
<evidence type="ECO:0000313" key="4">
    <source>
        <dbReference type="Proteomes" id="UP001383192"/>
    </source>
</evidence>
<evidence type="ECO:0000256" key="1">
    <source>
        <dbReference type="SAM" id="MobiDB-lite"/>
    </source>
</evidence>
<gene>
    <name evidence="2" type="ORF">VNI00_013467</name>
    <name evidence="3" type="ORF">VNI00_013478</name>
</gene>
<protein>
    <submittedName>
        <fullName evidence="3">Uncharacterized protein</fullName>
    </submittedName>
</protein>
<feature type="compositionally biased region" description="Low complexity" evidence="1">
    <location>
        <begin position="162"/>
        <end position="172"/>
    </location>
</feature>
<organism evidence="3 4">
    <name type="scientific">Paramarasmius palmivorus</name>
    <dbReference type="NCBI Taxonomy" id="297713"/>
    <lineage>
        <taxon>Eukaryota</taxon>
        <taxon>Fungi</taxon>
        <taxon>Dikarya</taxon>
        <taxon>Basidiomycota</taxon>
        <taxon>Agaricomycotina</taxon>
        <taxon>Agaricomycetes</taxon>
        <taxon>Agaricomycetidae</taxon>
        <taxon>Agaricales</taxon>
        <taxon>Marasmiineae</taxon>
        <taxon>Marasmiaceae</taxon>
        <taxon>Paramarasmius</taxon>
    </lineage>
</organism>
<keyword evidence="4" id="KW-1185">Reference proteome</keyword>
<feature type="compositionally biased region" description="Polar residues" evidence="1">
    <location>
        <begin position="62"/>
        <end position="76"/>
    </location>
</feature>
<feature type="compositionally biased region" description="Basic and acidic residues" evidence="1">
    <location>
        <begin position="137"/>
        <end position="149"/>
    </location>
</feature>
<feature type="compositionally biased region" description="Basic residues" evidence="1">
    <location>
        <begin position="96"/>
        <end position="105"/>
    </location>
</feature>
<comment type="caution">
    <text evidence="3">The sequence shown here is derived from an EMBL/GenBank/DDBJ whole genome shotgun (WGS) entry which is preliminary data.</text>
</comment>